<feature type="transmembrane region" description="Helical" evidence="3">
    <location>
        <begin position="3201"/>
        <end position="3221"/>
    </location>
</feature>
<dbReference type="CDD" id="cd05930">
    <property type="entry name" value="A_NRPS"/>
    <property type="match status" value="1"/>
</dbReference>
<dbReference type="InterPro" id="IPR045851">
    <property type="entry name" value="AMP-bd_C_sf"/>
</dbReference>
<keyword evidence="2" id="KW-0597">Phosphoprotein</keyword>
<evidence type="ECO:0000256" key="1">
    <source>
        <dbReference type="ARBA" id="ARBA00022450"/>
    </source>
</evidence>
<dbReference type="Pfam" id="PF13193">
    <property type="entry name" value="AMP-binding_C"/>
    <property type="match status" value="1"/>
</dbReference>
<dbReference type="Gene3D" id="3.40.50.12780">
    <property type="entry name" value="N-terminal domain of ligase-like"/>
    <property type="match status" value="2"/>
</dbReference>
<dbReference type="Gene3D" id="3.30.300.30">
    <property type="match status" value="2"/>
</dbReference>
<dbReference type="Gene3D" id="3.30.559.30">
    <property type="entry name" value="Nonribosomal peptide synthetase, condensation domain"/>
    <property type="match status" value="4"/>
</dbReference>
<feature type="domain" description="Carrier" evidence="4">
    <location>
        <begin position="3073"/>
        <end position="3148"/>
    </location>
</feature>
<feature type="transmembrane region" description="Helical" evidence="3">
    <location>
        <begin position="3389"/>
        <end position="3410"/>
    </location>
</feature>
<evidence type="ECO:0000313" key="6">
    <source>
        <dbReference type="Proteomes" id="UP000663868"/>
    </source>
</evidence>
<dbReference type="InterPro" id="IPR013216">
    <property type="entry name" value="Methyltransf_11"/>
</dbReference>
<name>A0A818XLH9_9BILA</name>
<dbReference type="GO" id="GO:0043041">
    <property type="term" value="P:amino acid activation for nonribosomal peptide biosynthetic process"/>
    <property type="evidence" value="ECO:0007669"/>
    <property type="project" value="TreeGrafter"/>
</dbReference>
<dbReference type="Pfam" id="PF08241">
    <property type="entry name" value="Methyltransf_11"/>
    <property type="match status" value="1"/>
</dbReference>
<protein>
    <recommendedName>
        <fullName evidence="4">Carrier domain-containing protein</fullName>
    </recommendedName>
</protein>
<dbReference type="Pfam" id="PF00550">
    <property type="entry name" value="PP-binding"/>
    <property type="match status" value="2"/>
</dbReference>
<dbReference type="GO" id="GO:0044550">
    <property type="term" value="P:secondary metabolite biosynthetic process"/>
    <property type="evidence" value="ECO:0007669"/>
    <property type="project" value="TreeGrafter"/>
</dbReference>
<dbReference type="Gene3D" id="1.10.1200.10">
    <property type="entry name" value="ACP-like"/>
    <property type="match status" value="2"/>
</dbReference>
<dbReference type="Gene3D" id="3.40.50.150">
    <property type="entry name" value="Vaccinia Virus protein VP39"/>
    <property type="match status" value="1"/>
</dbReference>
<dbReference type="Gene3D" id="2.160.10.10">
    <property type="entry name" value="Hexapeptide repeat proteins"/>
    <property type="match status" value="2"/>
</dbReference>
<dbReference type="InterPro" id="IPR023213">
    <property type="entry name" value="CAT-like_dom_sf"/>
</dbReference>
<dbReference type="PROSITE" id="PS50075">
    <property type="entry name" value="CARRIER"/>
    <property type="match status" value="2"/>
</dbReference>
<dbReference type="SUPFAM" id="SSF56801">
    <property type="entry name" value="Acetyl-CoA synthetase-like"/>
    <property type="match status" value="2"/>
</dbReference>
<evidence type="ECO:0000313" key="5">
    <source>
        <dbReference type="EMBL" id="CAF3742232.1"/>
    </source>
</evidence>
<reference evidence="5" key="1">
    <citation type="submission" date="2021-02" db="EMBL/GenBank/DDBJ databases">
        <authorList>
            <person name="Nowell W R."/>
        </authorList>
    </citation>
    <scope>NUCLEOTIDE SEQUENCE</scope>
</reference>
<dbReference type="Proteomes" id="UP000663868">
    <property type="component" value="Unassembled WGS sequence"/>
</dbReference>
<keyword evidence="3" id="KW-0812">Transmembrane</keyword>
<dbReference type="SUPFAM" id="SSF52777">
    <property type="entry name" value="CoA-dependent acyltransferases"/>
    <property type="match status" value="8"/>
</dbReference>
<dbReference type="Pfam" id="PF00668">
    <property type="entry name" value="Condensation"/>
    <property type="match status" value="4"/>
</dbReference>
<sequence>MFQKKKRTTTTTDHKVQRLKISGQTEAVASSAQQRIYMHENLYFSGSDLSVYNSLVPLQIKRGSVSIEHIRLSLVLVIQQHTVLRTAIRFNPIRNQIEQNIQPFTNDIYSFQHSRGVSTLEQLDRLLTNESIGKHFDVENGKVLRCHVVQRSAEGHNDSLQEDDLIIFVVHHIAFDLSSYKPFLKAFERACWANEYQQSVLTIPQYIDFALYEQALLADTSVESKMNKARRFWANLMHGYDWNKIRHLVPNEDRTDRHHSGRGYSTVFTIDQDVVDAMMLFASTNNVTMFSLSLACYYTFLFKLTNHDDDLCVVSSAANRPEKEIQNMIGIFLNLLLYRIKTDPNITFKHLVQQVQQLSTEILEHASLPYQQIIDSQGKREINILPSTFFQYESLLSSMILKNSIEISVGEGSFVSSYYDRDLNHQNDTSLFDMSLTIIHDHHMRSTECFLNCSADIFKHQDDVDLLLKRFQHILTQLFCASIVNESIYDQCSISVSNLSLNLPEEIEEIQEVIFHRLPGIANEAPASYAQARIWLDERIRFDPNKPQIAIYNMPFVYRLQPGHTLSIKQLTHALHLTVNKHPSLHTSLHSDIEKNLLMQRVITHEDKNNENNTFSIIETTYETDEQLNEILHDEKRNPHLFDLAQGLVFRCHIIYYKQISPNHLLSDKDLLIFNFHHAQFDFPSMNIFLRDLNQAYTTGQLSYDDNTTLRYLDYSVIEQQMSITGASMFWLDALHDCKLDQPLSLPFDRYRLSNEHRTGRGTSISFDFDQDLLHDFLTHASSNNISLEHLALATYYVFLFKLTNGEKDLCIGINSDGRYRDELNSIIGMFVNAIPLRCQLDPHLSFNNITKHVQDNIMHCIKYSYFPLQRILNQHPNMSNPVFLDTSFEFISSIGRDEENPIMIGSSQFSLLPFSIKISEDEIMSKFDFILSFQHDLNLNEFSCTINASLDLFNAETVSIITQRLQTMLHQQFTSFNTKTNKPIHELSLILSNERYLMQSLNNTQVSFSSPVTCIHHEFVYQVMRHPQKLAVELDEQSLTCCELLHYVQVIGIMAIEMAGGVYCPLSARDPQHRLHALTQQTQSRIALIHWLTRAKFHNNDIVLVDIHSILINNDLQSDVDVNRLSNFVIIIDDIAYIIFTSGSTGIPKAVQVRHVNFTHCMHSLININVFNEDDIVVQMARCSFDIHLFEIVGSLMVGATLIMLHPGGTMDYDYLSLVLGVKQVSYMDGVPSAMYTFLSFMQLEKNKDACKYLRCLTGGGESFSVKLATLIGNNHIKNCTVINCYGPAEATINSTCHIVDISGKAENISIGKPSPNYQCLILNEFLQNIYINEEGEMFVGGVGVFSGYLGRDDLTAKALLEIDGQLFYRTGDLVTMDNNGLLHYQGRKDHQIKLHGQRIELGEIERCLLNITSISACVVMKWKDDHLVAYVQSTHINEKQLREHCQSHLPPHMIPSIFIILGKLPLNQNGKIDRKQLPSPDFSLPTSLSSDQSDTPLNQFEERIHTIWCQVLHSNQKHIARTTSFFSVGGHSLLFIELYHHYQSVFNFDAHTISIAPFLQQPTICQHSQLLQTVITNNVKVIQWHTLHVNEGIASFAQERIFLDEQVRFSSDIAIYNELFALQIVQGSLALDRLLQAFRYVLNKHKILRTTLIFNNDDGLLRQCITDIHRTFTIIMNQTFQNDNELQDIIYQTTINPTLFSLSSGHVFHVEIVKHQMSLNENENNGNEFIDNSDVLLIVFHHAAFDRASSSIFFNDLCFAYNTNATSIEDDDESLQYIDYSIHERLIDMTTSREFWYSQFEGFNLKRRLPLPIDQLCSSNDQRSGCASIAQISFDNEISQSFLDYASIHHVTPFQLGLSILYAFLFKLTHGENDLSISCHNANRYQTELQNLIGMFVSTLPYCIQLDPQWSFYELTKHVREKCLSILEHSRYTLQRILRDFHLDQSTVPFFQTVFDFITVSSVNEQFTFDDVSLQPVSLKEFPEVAKFDFKVIFVYNPMSVDSILSCRFTCSRDLFEDKTVTKMIERFYYLFEQLLSTNFNVNQTDLVVLPIAKFTIILPDEMNEIQHVAFDRQPIVTNEAPASFAQARIWFDEQIRFNSNPSQISIYNMPFAYRLHLGCTLSIKQFYRALQLVVIKHESLRTSLIFHKEKNLLRQQIIDLNDNNNVLFPFIKSMFETDEQINNIVYDEQKNTQHFDISQGRVFRCHLVYYKQILTNDLLSDKDVVIFNFYHASFDFSSMNIFLHDLNQAYTTGQLLYDGNTDLRYLDYAVIEQQVSMTGASMFWLDALHDCKLDQSLPLSYDRFRLPSEHRTGRGTSISFDFDSGLSQYFLSYSSFNGISFQHLIFAIYFLFLFKLTNGEKDLCIGMTVDNRYRDEFKSIIGLFENIIPLRCQLDPQWSFHKLLVYVQEFVTKSMKYSYFPLQRILDQHWNISNPAFLNTSFEFISTTIKDNKNKIILNDNQLSLLPFLPKITGTERMSKYDFIASFQHNMDVNVLSCTINASLDLFNVETINKISQRFHSMFHQLFRSVDDQINKSIYEISFTLPNERLLMQSMNNTQVPFRPGTCIHHEFICQVIKYPQKLAVELDDQSLTYAELLHYVQVLSLHLIRKHHVIPGEIICQCVERSLSMVIGILSIAMVGSAYCPLSLRDPPQRLQALVNQTQSRLVLVHSSTPTSFSPDNLTLNIDYIIRLEERFTEINLDKLSNVPVAPENVVFIIFTSGSTGIPKAVQLCHRNFTEFMHSFVNIDVVTKSDTIIQMARCSFDNHLLSLVGTLVIGSTLVMLRPEGNMDLEYLARVLDQKQITIMHAVPSLLNSLFDFLTINQCTSAVKYLRSLCSGGEAVSVKQVSLFHSLLGEQCRIRNHYGPAETTINCACYLIDLSKSQTSISIGHLLPNYQCLILDAFSQSVCIGDEGELLVRGVGIFAGYFNRDDLTAKAMININGAMYYKTGDLVRTDNNGILHYQGRKDHQIKLHGQRIELGEIERCLLNITSISACVVMKWKDDYLVAYVQSSDISEQELRKHCQSYLPPYMIPSIFIILDKLPLNQNGKVDRKLLPPPEFSSSADNLPHTTLEEQLQDIFSHAFHIESPHIDVPFGELGGTSLGAILALTLIRQQVSNKVDIGLLFTNPSIRQLARAIEPLLVLEEIQETASTVNENHETDIRLTPSFVAESLGIVLLVCQWLCPIMIIQQWCPLLFPILPVCHLLFYIICSRLLSPRNIKDDNIFSWNYYRWWFLDRLWNNNTFWLQHILGTPLYNCYLRLCGARVSLNAHIYTTTIDAPWLLDIGDGTWIADKTTLNSLYFNDDYTFALHSIRIGCYCSISARSILFGGVDMQDNIIVQPMSSVTGFIASRTIIDGDEHKSASSDISITHSNRLLSIWHKMYQVITVISLICIHCTLLAIVYKVYSVEQISLPISIAFCWTLWSIVACFVTLFLLKFVVGSCTAGETYPIASWSYLHKVWLRQLIVSSFHYAWLLPTGHDYLYPFSLRWLGAQVEDDVKLSSIDIFLSYPTNLLKLETGVTSFGYVLLVPTEMTLEGDHRVDCITLGSHTNLGNFCSILPGSHLASHTMVGNLTRITRETNSNNGDIFIGVPARAMPFQMPIREAMDGQIKTIPFWMTCFSHYISKCLLIGIYWSCGLIGGLILHTIIVCSLYRWYLYADNKTIKQITGKVVEDHQIFVCSFLGNTQWLIRLFRAYGANIGNNVILPDFSSIFDYNLVTIGDNVRLNINAIIVCHTFEQRILKLVPVTVGNSCVLMTGSIVMPGCKLMGNNRLYPFTLVMKNDLLQPNTQWKGLPAQSYVAKSILSRSASVCDDIVKCERKSNNSDRLSLWYEQISDVYMSVNELQFMNWGYADLDEHTDDNAGYFSKKLYQQVLANITLTDKNILEVGCGRGAGAAWCVRTYAPHSYVGIDSSRDVINLCEQTYSTIPQFSFMIADPETYLSLQNESINVVLSIETRNIFDEIVAVKKFANEIIGVLTPNGYFLWCGLCNVDGSSVLIDYLTANNAFIIKEKVNITRNVLHALDIQSNSRTDFIDRYIQPAEQEYCRLFAGLPGTELYDNMQQGRAEYWRVVFRKKTTKKTPIV</sequence>
<dbReference type="GO" id="GO:0031177">
    <property type="term" value="F:phosphopantetheine binding"/>
    <property type="evidence" value="ECO:0007669"/>
    <property type="project" value="TreeGrafter"/>
</dbReference>
<dbReference type="InterPro" id="IPR029063">
    <property type="entry name" value="SAM-dependent_MTases_sf"/>
</dbReference>
<dbReference type="EMBL" id="CAJOBB010000743">
    <property type="protein sequence ID" value="CAF3742232.1"/>
    <property type="molecule type" value="Genomic_DNA"/>
</dbReference>
<dbReference type="SUPFAM" id="SSF47336">
    <property type="entry name" value="ACP-like"/>
    <property type="match status" value="2"/>
</dbReference>
<keyword evidence="1" id="KW-0596">Phosphopantetheine</keyword>
<keyword evidence="3" id="KW-0472">Membrane</keyword>
<dbReference type="SUPFAM" id="SSF51161">
    <property type="entry name" value="Trimeric LpxA-like enzymes"/>
    <property type="match status" value="3"/>
</dbReference>
<dbReference type="InterPro" id="IPR042099">
    <property type="entry name" value="ANL_N_sf"/>
</dbReference>
<dbReference type="CDD" id="cd02440">
    <property type="entry name" value="AdoMet_MTases"/>
    <property type="match status" value="1"/>
</dbReference>
<proteinExistence type="predicted"/>
<dbReference type="InterPro" id="IPR001242">
    <property type="entry name" value="Condensation_dom"/>
</dbReference>
<dbReference type="SUPFAM" id="SSF53335">
    <property type="entry name" value="S-adenosyl-L-methionine-dependent methyltransferases"/>
    <property type="match status" value="1"/>
</dbReference>
<dbReference type="PANTHER" id="PTHR45527:SF1">
    <property type="entry name" value="FATTY ACID SYNTHASE"/>
    <property type="match status" value="1"/>
</dbReference>
<dbReference type="PROSITE" id="PS00455">
    <property type="entry name" value="AMP_BINDING"/>
    <property type="match status" value="2"/>
</dbReference>
<keyword evidence="3" id="KW-1133">Transmembrane helix</keyword>
<feature type="domain" description="Carrier" evidence="4">
    <location>
        <begin position="1497"/>
        <end position="1577"/>
    </location>
</feature>
<evidence type="ECO:0000256" key="2">
    <source>
        <dbReference type="ARBA" id="ARBA00022553"/>
    </source>
</evidence>
<dbReference type="InterPro" id="IPR036736">
    <property type="entry name" value="ACP-like_sf"/>
</dbReference>
<dbReference type="NCBIfam" id="NF003417">
    <property type="entry name" value="PRK04813.1"/>
    <property type="match status" value="2"/>
</dbReference>
<dbReference type="Pfam" id="PF00501">
    <property type="entry name" value="AMP-binding"/>
    <property type="match status" value="2"/>
</dbReference>
<feature type="transmembrane region" description="Helical" evidence="3">
    <location>
        <begin position="3422"/>
        <end position="3443"/>
    </location>
</feature>
<comment type="caution">
    <text evidence="5">The sequence shown here is derived from an EMBL/GenBank/DDBJ whole genome shotgun (WGS) entry which is preliminary data.</text>
</comment>
<dbReference type="InterPro" id="IPR000873">
    <property type="entry name" value="AMP-dep_synth/lig_dom"/>
</dbReference>
<evidence type="ECO:0000259" key="4">
    <source>
        <dbReference type="PROSITE" id="PS50075"/>
    </source>
</evidence>
<feature type="transmembrane region" description="Helical" evidence="3">
    <location>
        <begin position="3635"/>
        <end position="3664"/>
    </location>
</feature>
<accession>A0A818XLH9</accession>
<dbReference type="GO" id="GO:0005829">
    <property type="term" value="C:cytosol"/>
    <property type="evidence" value="ECO:0007669"/>
    <property type="project" value="TreeGrafter"/>
</dbReference>
<dbReference type="InterPro" id="IPR009081">
    <property type="entry name" value="PP-bd_ACP"/>
</dbReference>
<dbReference type="InterPro" id="IPR011004">
    <property type="entry name" value="Trimer_LpxA-like_sf"/>
</dbReference>
<dbReference type="InterPro" id="IPR020845">
    <property type="entry name" value="AMP-binding_CS"/>
</dbReference>
<dbReference type="InterPro" id="IPR025110">
    <property type="entry name" value="AMP-bd_C"/>
</dbReference>
<evidence type="ECO:0000256" key="3">
    <source>
        <dbReference type="SAM" id="Phobius"/>
    </source>
</evidence>
<dbReference type="PANTHER" id="PTHR45527">
    <property type="entry name" value="NONRIBOSOMAL PEPTIDE SYNTHETASE"/>
    <property type="match status" value="1"/>
</dbReference>
<organism evidence="5 6">
    <name type="scientific">Adineta steineri</name>
    <dbReference type="NCBI Taxonomy" id="433720"/>
    <lineage>
        <taxon>Eukaryota</taxon>
        <taxon>Metazoa</taxon>
        <taxon>Spiralia</taxon>
        <taxon>Gnathifera</taxon>
        <taxon>Rotifera</taxon>
        <taxon>Eurotatoria</taxon>
        <taxon>Bdelloidea</taxon>
        <taxon>Adinetida</taxon>
        <taxon>Adinetidae</taxon>
        <taxon>Adineta</taxon>
    </lineage>
</organism>
<dbReference type="GO" id="GO:0008757">
    <property type="term" value="F:S-adenosylmethionine-dependent methyltransferase activity"/>
    <property type="evidence" value="ECO:0007669"/>
    <property type="project" value="InterPro"/>
</dbReference>
<gene>
    <name evidence="5" type="ORF">KXQ929_LOCUS13730</name>
</gene>
<dbReference type="Gene3D" id="3.30.559.10">
    <property type="entry name" value="Chloramphenicol acetyltransferase-like domain"/>
    <property type="match status" value="4"/>
</dbReference>